<evidence type="ECO:0000256" key="12">
    <source>
        <dbReference type="SAM" id="SignalP"/>
    </source>
</evidence>
<keyword evidence="6 12" id="KW-0732">Signal</keyword>
<keyword evidence="9" id="KW-0998">Cell outer membrane</keyword>
<dbReference type="EMBL" id="JABSNM010000011">
    <property type="protein sequence ID" value="NRT56901.1"/>
    <property type="molecule type" value="Genomic_DNA"/>
</dbReference>
<comment type="caution">
    <text evidence="16">The sequence shown here is derived from an EMBL/GenBank/DDBJ whole genome shotgun (WGS) entry which is preliminary data.</text>
</comment>
<sequence>MKPCLRPPVPQRLLAAALAGLTAIGGLALPAADAQAQQGAARRAAAAAASSGPKVTVNFVNAEIDAVARAMAAIVKRQIVVDPRVRGQMTLYSEQPLTEREAFLNFMSALRGLGFTIVEVSGLLKIVPEAEAKLQTGTVSVGQVVRGGDQILTQVFSLKHENVNNLVTVLRPLITPNNTINANPGNNTLVITDYADNLQRIAKIIAALDTPAATDVEVVPVRHAVASDIAQMVQRFADSSAGGTPGAAPATTGGAVSVLADARTNSLLIRAPNAARLAAVRSVIAKLDQPATGAEAAGNIRVVYLKNADATRLATVLRAAYGAGGGSAGGQASGGLSGGSGGSGAGLAQGGGIAAMTGQSGSTASPQSTSPVSAAASPSTGGFIQADPATNALIITAPEPMYRQLRAVIDQLDARRAQVYVESMIVKIDASKTAEFGFQWQGLLGKNGDKYGLVAGTNYGSKTGNILDLSTTAGAALASGGSASGLLGNGLNIGLIQAINGVYTLGALARFLESEAGANVLSTPNLVALDNEEAKIVIGQNVPFVTGSFTGTGSSSNSANPFQTIERKDVGLTLRLKPQIGENGTVRMQVYQENSSVVSTSTTSGPTTDKSAIETTVVVDDGQIMVLGGLLKDEYGDGEDRVPGLASIPLVGNLFKSGSRKRVKTNLLVFLRPVVMRTQEDATALTLDRYEAIRARQQTSQPVPSATLGNINESPVLPAVPARAAAPASAPSAASGSRP</sequence>
<feature type="domain" description="Type II/III secretion system secretin-like" evidence="13">
    <location>
        <begin position="512"/>
        <end position="677"/>
    </location>
</feature>
<dbReference type="Pfam" id="PF00263">
    <property type="entry name" value="Secretin"/>
    <property type="match status" value="1"/>
</dbReference>
<dbReference type="InterPro" id="IPR049371">
    <property type="entry name" value="GspD-like_N0"/>
</dbReference>
<gene>
    <name evidence="16" type="ORF">HNQ01_002650</name>
</gene>
<evidence type="ECO:0000256" key="7">
    <source>
        <dbReference type="ARBA" id="ARBA00022927"/>
    </source>
</evidence>
<keyword evidence="17" id="KW-1185">Reference proteome</keyword>
<evidence type="ECO:0000256" key="10">
    <source>
        <dbReference type="RuleBase" id="RU004004"/>
    </source>
</evidence>
<feature type="domain" description="GspD-like N0" evidence="15">
    <location>
        <begin position="57"/>
        <end position="126"/>
    </location>
</feature>
<dbReference type="InterPro" id="IPR038591">
    <property type="entry name" value="NolW-like_sf"/>
</dbReference>
<feature type="domain" description="NolW-like" evidence="14">
    <location>
        <begin position="216"/>
        <end position="291"/>
    </location>
</feature>
<keyword evidence="5" id="KW-0812">Transmembrane</keyword>
<proteinExistence type="inferred from homology"/>
<organism evidence="16 17">
    <name type="scientific">Sphaerotilus uruguayifluvii</name>
    <dbReference type="NCBI Taxonomy" id="2735897"/>
    <lineage>
        <taxon>Bacteria</taxon>
        <taxon>Pseudomonadati</taxon>
        <taxon>Pseudomonadota</taxon>
        <taxon>Betaproteobacteria</taxon>
        <taxon>Burkholderiales</taxon>
        <taxon>Sphaerotilaceae</taxon>
        <taxon>Sphaerotilus</taxon>
    </lineage>
</organism>
<accession>A0ABX2G591</accession>
<evidence type="ECO:0000313" key="16">
    <source>
        <dbReference type="EMBL" id="NRT56901.1"/>
    </source>
</evidence>
<keyword evidence="7" id="KW-0653">Protein transport</keyword>
<feature type="domain" description="NolW-like" evidence="14">
    <location>
        <begin position="153"/>
        <end position="213"/>
    </location>
</feature>
<reference evidence="16 17" key="1">
    <citation type="submission" date="2020-05" db="EMBL/GenBank/DDBJ databases">
        <title>Genomic Encyclopedia of Type Strains, Phase IV (KMG-V): Genome sequencing to study the core and pangenomes of soil and plant-associated prokaryotes.</title>
        <authorList>
            <person name="Whitman W."/>
        </authorList>
    </citation>
    <scope>NUCLEOTIDE SEQUENCE [LARGE SCALE GENOMIC DNA]</scope>
    <source>
        <strain evidence="16 17">C29</strain>
    </source>
</reference>
<feature type="domain" description="NolW-like" evidence="14">
    <location>
        <begin position="301"/>
        <end position="418"/>
    </location>
</feature>
<feature type="chain" id="PRO_5045736122" evidence="12">
    <location>
        <begin position="37"/>
        <end position="739"/>
    </location>
</feature>
<dbReference type="Proteomes" id="UP001516061">
    <property type="component" value="Unassembled WGS sequence"/>
</dbReference>
<evidence type="ECO:0000256" key="9">
    <source>
        <dbReference type="ARBA" id="ARBA00023237"/>
    </source>
</evidence>
<evidence type="ECO:0000256" key="11">
    <source>
        <dbReference type="SAM" id="MobiDB-lite"/>
    </source>
</evidence>
<dbReference type="Pfam" id="PF21305">
    <property type="entry name" value="type_II_gspD_N0"/>
    <property type="match status" value="1"/>
</dbReference>
<dbReference type="InterPro" id="IPR005644">
    <property type="entry name" value="NolW-like"/>
</dbReference>
<dbReference type="PANTHER" id="PTHR30332:SF24">
    <property type="entry name" value="SECRETIN GSPD-RELATED"/>
    <property type="match status" value="1"/>
</dbReference>
<dbReference type="InterPro" id="IPR004846">
    <property type="entry name" value="T2SS/T3SS_dom"/>
</dbReference>
<evidence type="ECO:0000256" key="6">
    <source>
        <dbReference type="ARBA" id="ARBA00022729"/>
    </source>
</evidence>
<dbReference type="Pfam" id="PF03958">
    <property type="entry name" value="Secretin_N"/>
    <property type="match status" value="3"/>
</dbReference>
<dbReference type="InterPro" id="IPR013356">
    <property type="entry name" value="T2SS_GspD"/>
</dbReference>
<dbReference type="InterPro" id="IPR001775">
    <property type="entry name" value="GspD/PilQ"/>
</dbReference>
<dbReference type="PANTHER" id="PTHR30332">
    <property type="entry name" value="PROBABLE GENERAL SECRETION PATHWAY PROTEIN D"/>
    <property type="match status" value="1"/>
</dbReference>
<dbReference type="Gene3D" id="3.30.1370.120">
    <property type="match status" value="3"/>
</dbReference>
<comment type="similarity">
    <text evidence="2">Belongs to the bacterial secretin family. GSP D subfamily.</text>
</comment>
<evidence type="ECO:0000313" key="17">
    <source>
        <dbReference type="Proteomes" id="UP001516061"/>
    </source>
</evidence>
<evidence type="ECO:0000256" key="4">
    <source>
        <dbReference type="ARBA" id="ARBA00022452"/>
    </source>
</evidence>
<evidence type="ECO:0000256" key="3">
    <source>
        <dbReference type="ARBA" id="ARBA00022448"/>
    </source>
</evidence>
<keyword evidence="3 10" id="KW-0813">Transport</keyword>
<dbReference type="RefSeq" id="WP_173805917.1">
    <property type="nucleotide sequence ID" value="NZ_JABSNM010000011.1"/>
</dbReference>
<comment type="subcellular location">
    <subcellularLocation>
        <location evidence="1 10">Cell outer membrane</location>
    </subcellularLocation>
</comment>
<feature type="region of interest" description="Disordered" evidence="11">
    <location>
        <begin position="356"/>
        <end position="381"/>
    </location>
</feature>
<evidence type="ECO:0000256" key="1">
    <source>
        <dbReference type="ARBA" id="ARBA00004442"/>
    </source>
</evidence>
<keyword evidence="4" id="KW-1134">Transmembrane beta strand</keyword>
<evidence type="ECO:0000256" key="5">
    <source>
        <dbReference type="ARBA" id="ARBA00022692"/>
    </source>
</evidence>
<evidence type="ECO:0000259" key="15">
    <source>
        <dbReference type="Pfam" id="PF21305"/>
    </source>
</evidence>
<dbReference type="PRINTS" id="PR00811">
    <property type="entry name" value="BCTERIALGSPD"/>
</dbReference>
<keyword evidence="8" id="KW-0472">Membrane</keyword>
<dbReference type="NCBIfam" id="TIGR02517">
    <property type="entry name" value="type_II_gspD"/>
    <property type="match status" value="1"/>
</dbReference>
<evidence type="ECO:0000259" key="13">
    <source>
        <dbReference type="Pfam" id="PF00263"/>
    </source>
</evidence>
<feature type="signal peptide" evidence="12">
    <location>
        <begin position="1"/>
        <end position="36"/>
    </location>
</feature>
<evidence type="ECO:0000256" key="2">
    <source>
        <dbReference type="ARBA" id="ARBA00006980"/>
    </source>
</evidence>
<name>A0ABX2G591_9BURK</name>
<evidence type="ECO:0000256" key="8">
    <source>
        <dbReference type="ARBA" id="ARBA00023136"/>
    </source>
</evidence>
<evidence type="ECO:0000259" key="14">
    <source>
        <dbReference type="Pfam" id="PF03958"/>
    </source>
</evidence>
<dbReference type="InterPro" id="IPR050810">
    <property type="entry name" value="Bact_Secretion_Sys_Channel"/>
</dbReference>
<protein>
    <submittedName>
        <fullName evidence="16">General secretion pathway protein D</fullName>
    </submittedName>
</protein>
<feature type="compositionally biased region" description="Low complexity" evidence="11">
    <location>
        <begin position="362"/>
        <end position="380"/>
    </location>
</feature>